<dbReference type="InterPro" id="IPR005467">
    <property type="entry name" value="His_kinase_dom"/>
</dbReference>
<feature type="domain" description="Histidine kinase" evidence="9">
    <location>
        <begin position="434"/>
        <end position="654"/>
    </location>
</feature>
<comment type="caution">
    <text evidence="12">The sequence shown here is derived from an EMBL/GenBank/DDBJ whole genome shotgun (WGS) entry which is preliminary data.</text>
</comment>
<dbReference type="EC" id="2.7.13.3" evidence="2"/>
<dbReference type="PROSITE" id="PS50110">
    <property type="entry name" value="RESPONSE_REGULATORY"/>
    <property type="match status" value="1"/>
</dbReference>
<dbReference type="SUPFAM" id="SSF47384">
    <property type="entry name" value="Homodimeric domain of signal transducing histidine kinase"/>
    <property type="match status" value="1"/>
</dbReference>
<feature type="transmembrane region" description="Helical" evidence="7">
    <location>
        <begin position="198"/>
        <end position="218"/>
    </location>
</feature>
<dbReference type="InterPro" id="IPR036097">
    <property type="entry name" value="HisK_dim/P_sf"/>
</dbReference>
<feature type="transmembrane region" description="Helical" evidence="7">
    <location>
        <begin position="266"/>
        <end position="283"/>
    </location>
</feature>
<dbReference type="PROSITE" id="PS50112">
    <property type="entry name" value="PAS"/>
    <property type="match status" value="1"/>
</dbReference>
<dbReference type="Pfam" id="PF00072">
    <property type="entry name" value="Response_reg"/>
    <property type="match status" value="1"/>
</dbReference>
<dbReference type="PRINTS" id="PR00344">
    <property type="entry name" value="BCTRLSENSOR"/>
</dbReference>
<dbReference type="InterPro" id="IPR011006">
    <property type="entry name" value="CheY-like_superfamily"/>
</dbReference>
<dbReference type="SMART" id="SM00387">
    <property type="entry name" value="HATPase_c"/>
    <property type="match status" value="1"/>
</dbReference>
<evidence type="ECO:0000259" key="10">
    <source>
        <dbReference type="PROSITE" id="PS50110"/>
    </source>
</evidence>
<evidence type="ECO:0000256" key="8">
    <source>
        <dbReference type="SAM" id="SignalP"/>
    </source>
</evidence>
<feature type="domain" description="PAS" evidence="11">
    <location>
        <begin position="841"/>
        <end position="886"/>
    </location>
</feature>
<dbReference type="Pfam" id="PF02518">
    <property type="entry name" value="HATPase_c"/>
    <property type="match status" value="1"/>
</dbReference>
<dbReference type="Proteomes" id="UP000218327">
    <property type="component" value="Unassembled WGS sequence"/>
</dbReference>
<dbReference type="PROSITE" id="PS50109">
    <property type="entry name" value="HIS_KIN"/>
    <property type="match status" value="1"/>
</dbReference>
<dbReference type="Gene3D" id="1.10.287.130">
    <property type="match status" value="1"/>
</dbReference>
<feature type="domain" description="Response regulatory" evidence="10">
    <location>
        <begin position="695"/>
        <end position="809"/>
    </location>
</feature>
<feature type="transmembrane region" description="Helical" evidence="7">
    <location>
        <begin position="348"/>
        <end position="371"/>
    </location>
</feature>
<evidence type="ECO:0000256" key="5">
    <source>
        <dbReference type="ARBA" id="ARBA00022777"/>
    </source>
</evidence>
<comment type="catalytic activity">
    <reaction evidence="1">
        <text>ATP + protein L-histidine = ADP + protein N-phospho-L-histidine.</text>
        <dbReference type="EC" id="2.7.13.3"/>
    </reaction>
</comment>
<dbReference type="PANTHER" id="PTHR43047:SF64">
    <property type="entry name" value="HISTIDINE KINASE CONTAINING CHEY-HOMOLOGOUS RECEIVER DOMAIN AND PAS DOMAIN-RELATED"/>
    <property type="match status" value="1"/>
</dbReference>
<dbReference type="Pfam" id="PF13188">
    <property type="entry name" value="PAS_8"/>
    <property type="match status" value="1"/>
</dbReference>
<evidence type="ECO:0000259" key="11">
    <source>
        <dbReference type="PROSITE" id="PS50112"/>
    </source>
</evidence>
<keyword evidence="8" id="KW-0732">Signal</keyword>
<evidence type="ECO:0000256" key="2">
    <source>
        <dbReference type="ARBA" id="ARBA00012438"/>
    </source>
</evidence>
<reference evidence="13" key="1">
    <citation type="submission" date="2017-08" db="EMBL/GenBank/DDBJ databases">
        <title>A dynamic microbial community with high functional redundancy inhabits the cold, oxic subseafloor aquifer.</title>
        <authorList>
            <person name="Tully B.J."/>
            <person name="Wheat C.G."/>
            <person name="Glazer B.T."/>
            <person name="Huber J.A."/>
        </authorList>
    </citation>
    <scope>NUCLEOTIDE SEQUENCE [LARGE SCALE GENOMIC DNA]</scope>
</reference>
<feature type="modified residue" description="4-aspartylphosphate" evidence="6">
    <location>
        <position position="742"/>
    </location>
</feature>
<dbReference type="Pfam" id="PF00512">
    <property type="entry name" value="HisKA"/>
    <property type="match status" value="1"/>
</dbReference>
<evidence type="ECO:0000256" key="1">
    <source>
        <dbReference type="ARBA" id="ARBA00000085"/>
    </source>
</evidence>
<protein>
    <recommendedName>
        <fullName evidence="2">histidine kinase</fullName>
        <ecNumber evidence="2">2.7.13.3</ecNumber>
    </recommendedName>
</protein>
<evidence type="ECO:0000256" key="6">
    <source>
        <dbReference type="PROSITE-ProRule" id="PRU00169"/>
    </source>
</evidence>
<keyword evidence="7" id="KW-0812">Transmembrane</keyword>
<dbReference type="InterPro" id="IPR000014">
    <property type="entry name" value="PAS"/>
</dbReference>
<dbReference type="InterPro" id="IPR011623">
    <property type="entry name" value="7TMR_DISM_rcpt_extracell_dom1"/>
</dbReference>
<proteinExistence type="predicted"/>
<evidence type="ECO:0000256" key="7">
    <source>
        <dbReference type="SAM" id="Phobius"/>
    </source>
</evidence>
<evidence type="ECO:0000256" key="3">
    <source>
        <dbReference type="ARBA" id="ARBA00022553"/>
    </source>
</evidence>
<dbReference type="PANTHER" id="PTHR43047">
    <property type="entry name" value="TWO-COMPONENT HISTIDINE PROTEIN KINASE"/>
    <property type="match status" value="1"/>
</dbReference>
<accession>A0A2A5B4Z4</accession>
<keyword evidence="7" id="KW-0472">Membrane</keyword>
<dbReference type="InterPro" id="IPR035965">
    <property type="entry name" value="PAS-like_dom_sf"/>
</dbReference>
<dbReference type="Pfam" id="PF07695">
    <property type="entry name" value="7TMR-DISM_7TM"/>
    <property type="match status" value="1"/>
</dbReference>
<dbReference type="InterPro" id="IPR036890">
    <property type="entry name" value="HATPase_C_sf"/>
</dbReference>
<evidence type="ECO:0000313" key="13">
    <source>
        <dbReference type="Proteomes" id="UP000218327"/>
    </source>
</evidence>
<dbReference type="CDD" id="cd00082">
    <property type="entry name" value="HisKA"/>
    <property type="match status" value="1"/>
</dbReference>
<keyword evidence="4" id="KW-0808">Transferase</keyword>
<evidence type="ECO:0000259" key="9">
    <source>
        <dbReference type="PROSITE" id="PS50109"/>
    </source>
</evidence>
<dbReference type="InterPro" id="IPR004358">
    <property type="entry name" value="Sig_transdc_His_kin-like_C"/>
</dbReference>
<gene>
    <name evidence="12" type="ORF">COA96_04625</name>
</gene>
<dbReference type="GO" id="GO:0000155">
    <property type="term" value="F:phosphorelay sensor kinase activity"/>
    <property type="evidence" value="ECO:0007669"/>
    <property type="project" value="InterPro"/>
</dbReference>
<dbReference type="AlphaFoldDB" id="A0A2A5B4Z4"/>
<evidence type="ECO:0000313" key="12">
    <source>
        <dbReference type="EMBL" id="PCJ26609.1"/>
    </source>
</evidence>
<dbReference type="InterPro" id="IPR003594">
    <property type="entry name" value="HATPase_dom"/>
</dbReference>
<dbReference type="Pfam" id="PF07696">
    <property type="entry name" value="7TMR-DISMED2"/>
    <property type="match status" value="1"/>
</dbReference>
<sequence length="1152" mass="129736">MYKLPAFKTIIFITVLAAMVSTSLVSAQTVVIDPDSDQQSIANSVEYYEDSSEALAIDDVLTSGFNVNFIPHSQDILHFGVTSSAYWIRFNLDWTEADLDTKKILEFGPPKLVGGIVRGGIEIFVIDDNGALVSQYILGTQTSPRELKTLNRGFALSIDPQFGNQIYLRITSARPLRLPISIWSEEGFRQQSMSADTFIGLEYGILLAMIFYNLFLYVTIRENSYLFYVITVATQTTFLFLDSKHLRYLTDELYRGSWFVDMSERLIYPLMVITALLFQRSLLRIREYNPKLDNIVQALVACLIVVMLLTLVPNEKVFQYPYILLVLISMPLALYNNLDAIRRGYIPAAVHLAGMTVFLSGAAILMLLQLWPGFPNNAFTNSAYNIGLVAQTLLLSLSLATQYNQIKQEKEDAQRQAIDNLVKSEQVKDDLLANVSHELRTPLYGINGLAEIALTEFKSKDQDIDLITQNLELIQASGDRLTKLVNDLLDFSAAREQAAYIKFRPVDLNSMATLVIAVCRPFVGDKNLDLRVEIDPDLPLVAGDEDRIQQILVNLTSNAIKFTYSGEVVISAELTSDYNVTIKVRDTGIGIHKTDHDTIFKTFEKLPSQHLNSSGIGLGLPLAKSMVELHRSTLKVESELDLGSTFSFDLRVSLDQTRAIKPISIHNKMIRRADYIEQANKEPELPKLRSEQDTTILVVDDDEINRVVMGQQLDEYTVIKCSNGLDALTSVEESKPDLILLDLMMPGLNGYEVCQKLRQKYSQIELPIILVTAKNHLEDLTQGFKTGANDYLAKPFHNEELKSRVENQLRLSMLHRINEDNILMRTQIESYAKADAELRSSRFRLQQVLESIEAGFIAFELPGRIFSLNQRAAELLGTDRDSVINKGIHTLFSDAQCNKEIITALENWEIGDDEADSSSAQAGTVTSLSINIEATFPYNSENKPSSKRVSFNCKLNLFGNDEGTGVLFLEDTEPLHKLSNSEAMKNTVELVSFLGQAQQNIRRIGTRLSVITPVEITEHPALLDKLSGIEDLVNYIDQKLPSVSSEGEYRQQLVTLMRSALHTWEVTTQKSKIELAEESNIWAVSIDDGRLRTRTFDRYLRIEQLPKIPRWREVVRTAYFVLSNPAIEPETRTSLEAELEKTKAILKKAAIN</sequence>
<dbReference type="Gene3D" id="3.30.565.10">
    <property type="entry name" value="Histidine kinase-like ATPase, C-terminal domain"/>
    <property type="match status" value="1"/>
</dbReference>
<dbReference type="SUPFAM" id="SSF55874">
    <property type="entry name" value="ATPase domain of HSP90 chaperone/DNA topoisomerase II/histidine kinase"/>
    <property type="match status" value="1"/>
</dbReference>
<evidence type="ECO:0000256" key="4">
    <source>
        <dbReference type="ARBA" id="ARBA00022679"/>
    </source>
</evidence>
<dbReference type="Gene3D" id="3.30.450.20">
    <property type="entry name" value="PAS domain"/>
    <property type="match status" value="1"/>
</dbReference>
<dbReference type="SUPFAM" id="SSF52172">
    <property type="entry name" value="CheY-like"/>
    <property type="match status" value="1"/>
</dbReference>
<dbReference type="EMBL" id="NVVJ01000010">
    <property type="protein sequence ID" value="PCJ26609.1"/>
    <property type="molecule type" value="Genomic_DNA"/>
</dbReference>
<dbReference type="Gene3D" id="3.40.50.2300">
    <property type="match status" value="1"/>
</dbReference>
<dbReference type="InterPro" id="IPR011622">
    <property type="entry name" value="7TMR_DISM_rcpt_extracell_dom2"/>
</dbReference>
<dbReference type="Gene3D" id="2.60.40.2380">
    <property type="match status" value="1"/>
</dbReference>
<feature type="chain" id="PRO_5012698145" description="histidine kinase" evidence="8">
    <location>
        <begin position="28"/>
        <end position="1152"/>
    </location>
</feature>
<dbReference type="SMART" id="SM00448">
    <property type="entry name" value="REC"/>
    <property type="match status" value="1"/>
</dbReference>
<keyword evidence="5" id="KW-0418">Kinase</keyword>
<name>A0A2A5B4Z4_9GAMM</name>
<keyword evidence="3 6" id="KW-0597">Phosphoprotein</keyword>
<dbReference type="InterPro" id="IPR001789">
    <property type="entry name" value="Sig_transdc_resp-reg_receiver"/>
</dbReference>
<keyword evidence="7" id="KW-1133">Transmembrane helix</keyword>
<dbReference type="CDD" id="cd22890">
    <property type="entry name" value="ChiS-DBD"/>
    <property type="match status" value="1"/>
</dbReference>
<dbReference type="SUPFAM" id="SSF55785">
    <property type="entry name" value="PYP-like sensor domain (PAS domain)"/>
    <property type="match status" value="1"/>
</dbReference>
<organism evidence="12 13">
    <name type="scientific">SAR86 cluster bacterium</name>
    <dbReference type="NCBI Taxonomy" id="2030880"/>
    <lineage>
        <taxon>Bacteria</taxon>
        <taxon>Pseudomonadati</taxon>
        <taxon>Pseudomonadota</taxon>
        <taxon>Gammaproteobacteria</taxon>
        <taxon>SAR86 cluster</taxon>
    </lineage>
</organism>
<dbReference type="SMART" id="SM00388">
    <property type="entry name" value="HisKA"/>
    <property type="match status" value="1"/>
</dbReference>
<feature type="signal peptide" evidence="8">
    <location>
        <begin position="1"/>
        <end position="27"/>
    </location>
</feature>
<dbReference type="InterPro" id="IPR003661">
    <property type="entry name" value="HisK_dim/P_dom"/>
</dbReference>
<feature type="transmembrane region" description="Helical" evidence="7">
    <location>
        <begin position="295"/>
        <end position="312"/>
    </location>
</feature>
<feature type="transmembrane region" description="Helical" evidence="7">
    <location>
        <begin position="318"/>
        <end position="336"/>
    </location>
</feature>